<evidence type="ECO:0000259" key="5">
    <source>
        <dbReference type="Pfam" id="PF20778"/>
    </source>
</evidence>
<feature type="compositionally biased region" description="Basic residues" evidence="1">
    <location>
        <begin position="1100"/>
        <end position="1115"/>
    </location>
</feature>
<feature type="compositionally biased region" description="Polar residues" evidence="1">
    <location>
        <begin position="138"/>
        <end position="150"/>
    </location>
</feature>
<feature type="region of interest" description="Disordered" evidence="1">
    <location>
        <begin position="1164"/>
        <end position="1195"/>
    </location>
</feature>
<dbReference type="Proteomes" id="UP000693738">
    <property type="component" value="Unassembled WGS sequence"/>
</dbReference>
<evidence type="ECO:0000259" key="3">
    <source>
        <dbReference type="Pfam" id="PF20776"/>
    </source>
</evidence>
<feature type="domain" description="SLS1 C-terminal" evidence="5">
    <location>
        <begin position="559"/>
        <end position="864"/>
    </location>
</feature>
<feature type="domain" description="SLS1 second KH" evidence="4">
    <location>
        <begin position="472"/>
        <end position="523"/>
    </location>
</feature>
<feature type="region of interest" description="Disordered" evidence="1">
    <location>
        <begin position="668"/>
        <end position="691"/>
    </location>
</feature>
<sequence>MISRAVRVPRICLACRFGLITQRSASLGFRPNPVREGIGRRLYTSDIGKSGDSRIESFVSEKDVPKRNSEQEPVEEESTTTTTIPLKGAVESTNSAPAIEIDSKSTPTSEETSMGSAQTAPDSLVDEASPLGGESDYTPANSSNKPNNGVSELPDVDEPASEQRPGPVHELDEIIDDNSIRSDPKFDVSDLPELDDGFSGSDQKTRPWPKRRFRDELLHEESLGVPSLGLPADAIVINNPNKTRIERKAPIVVEEEEAQPANIDWESMNPAEPVEPPTEEINANIEEFRPDTRILRLTDIQSLIESLCSGFTTNQLKDYHRDRQPEQQQGEIMNYSWVEESVPWASINSIQIRGTDKTAIAQKIVLYKWGIEVMEHENDLGKAYVRMDPYIFPFLLYGPNNISRLLWELRRDFLVGEDEKLTLSVQRSRLNITARKSTTYGVLAYIDQCLQKMHTRTIDVVPYLPRDTSLPKSEELKELGRLTKTSIRRIKEGTKNKFMVSWLPDSDEALAGTEDRADMVFRLMAGLTIPVTDNVLQCIPSQGDNVGGQFVQVRRQTRAMSWRDKLGRWLRVVDPVTKPNLSAKETSPLELAASAEFINSKPGEAKETTTATFGHILHSESDDSMKSLSRKRRILLPFTPHPASFSALKPDDDKPIKESTTIVINLVPHEERKSGRSSDAQKGNKHPAVRINIPVNPGVDFDKFRLPDNMSADFFAFWQVNDVLLPGEAVDVRLQHERSQVLKLSANPNLQTFLEASQFKLDEGKLRTPSQVMLHVPEMWLGGRQPGLSSQRKKQDVLYDFRGTEIHQTVEMSWRGHTLRYSSIEAGQQGGQRQEITLQAGTPSESPVDFNGERRASFLQLVEEMATGKCFSWHEGYQSIKNRQLEDYSYNLPERELTDDIIVEDKFDSRGRLKAIEREKRKRQSAPKAQKARKSQASSETDALIESRNEPVFDDIDKLLAAENEDSIETKPEVEEESIQSQETEELMALLDIPSKQKTVVYEEDKQPSIVEGAATNEAAGSEKQIINSEGTTKDEAPSTNDSETTAVDASSDKNGVPTMDKKSATAAERERVRNEILNNFFGAEALMTEPTAASDNKNKSKNKPGAARKAKVATRKYTIRDLEQPAKKKNNNNKVEEDPFLAQFAARATSNNRVADPNAVAGFFDTLPTEKNGKPKGQSRSVKGSNKRKKSDRG</sequence>
<reference evidence="6" key="1">
    <citation type="submission" date="2021-05" db="EMBL/GenBank/DDBJ databases">
        <authorList>
            <person name="Khan N."/>
        </authorList>
    </citation>
    <scope>NUCLEOTIDE SEQUENCE</scope>
</reference>
<feature type="compositionally biased region" description="Polar residues" evidence="1">
    <location>
        <begin position="1038"/>
        <end position="1049"/>
    </location>
</feature>
<evidence type="ECO:0000313" key="6">
    <source>
        <dbReference type="EMBL" id="CAG7554956.1"/>
    </source>
</evidence>
<feature type="region of interest" description="Disordered" evidence="1">
    <location>
        <begin position="58"/>
        <end position="207"/>
    </location>
</feature>
<dbReference type="GO" id="GO:0005743">
    <property type="term" value="C:mitochondrial inner membrane"/>
    <property type="evidence" value="ECO:0007669"/>
    <property type="project" value="InterPro"/>
</dbReference>
<dbReference type="EMBL" id="CAJSTJ010000033">
    <property type="protein sequence ID" value="CAG7554956.1"/>
    <property type="molecule type" value="Genomic_DNA"/>
</dbReference>
<protein>
    <submittedName>
        <fullName evidence="6">Uncharacterized protein</fullName>
    </submittedName>
</protein>
<feature type="compositionally biased region" description="Basic and acidic residues" evidence="1">
    <location>
        <begin position="58"/>
        <end position="70"/>
    </location>
</feature>
<name>A0A8J2II34_FUSEQ</name>
<dbReference type="Pfam" id="PF20778">
    <property type="entry name" value="SLS1_C"/>
    <property type="match status" value="1"/>
</dbReference>
<dbReference type="InterPro" id="IPR048748">
    <property type="entry name" value="SLS1_KH2"/>
</dbReference>
<dbReference type="Pfam" id="PF14611">
    <property type="entry name" value="KH_SLS1_1"/>
    <property type="match status" value="1"/>
</dbReference>
<feature type="compositionally biased region" description="Basic residues" evidence="1">
    <location>
        <begin position="920"/>
        <end position="934"/>
    </location>
</feature>
<feature type="region of interest" description="Disordered" evidence="1">
    <location>
        <begin position="1012"/>
        <end position="1071"/>
    </location>
</feature>
<evidence type="ECO:0000259" key="4">
    <source>
        <dbReference type="Pfam" id="PF20777"/>
    </source>
</evidence>
<dbReference type="InterPro" id="IPR032741">
    <property type="entry name" value="Sls1_KH-1"/>
</dbReference>
<dbReference type="InterPro" id="IPR048401">
    <property type="entry name" value="SLS1_C"/>
</dbReference>
<gene>
    <name evidence="6" type="ORF">FEQUK3_LOCUS661</name>
</gene>
<feature type="region of interest" description="Disordered" evidence="1">
    <location>
        <begin position="914"/>
        <end position="950"/>
    </location>
</feature>
<evidence type="ECO:0000313" key="7">
    <source>
        <dbReference type="Proteomes" id="UP000693738"/>
    </source>
</evidence>
<feature type="compositionally biased region" description="Basic residues" evidence="1">
    <location>
        <begin position="1186"/>
        <end position="1195"/>
    </location>
</feature>
<feature type="compositionally biased region" description="Polar residues" evidence="1">
    <location>
        <begin position="104"/>
        <end position="121"/>
    </location>
</feature>
<dbReference type="AlphaFoldDB" id="A0A8J2II34"/>
<feature type="compositionally biased region" description="Acidic residues" evidence="1">
    <location>
        <begin position="974"/>
        <end position="983"/>
    </location>
</feature>
<dbReference type="Pfam" id="PF20777">
    <property type="entry name" value="KH_SLS1_2"/>
    <property type="match status" value="1"/>
</dbReference>
<dbReference type="Pfam" id="PF20776">
    <property type="entry name" value="SLS1_N"/>
    <property type="match status" value="1"/>
</dbReference>
<organism evidence="6 7">
    <name type="scientific">Fusarium equiseti</name>
    <name type="common">Fusarium scirpi</name>
    <dbReference type="NCBI Taxonomy" id="61235"/>
    <lineage>
        <taxon>Eukaryota</taxon>
        <taxon>Fungi</taxon>
        <taxon>Dikarya</taxon>
        <taxon>Ascomycota</taxon>
        <taxon>Pezizomycotina</taxon>
        <taxon>Sordariomycetes</taxon>
        <taxon>Hypocreomycetidae</taxon>
        <taxon>Hypocreales</taxon>
        <taxon>Nectriaceae</taxon>
        <taxon>Fusarium</taxon>
        <taxon>Fusarium incarnatum-equiseti species complex</taxon>
    </lineage>
</organism>
<feature type="compositionally biased region" description="Basic and acidic residues" evidence="1">
    <location>
        <begin position="1060"/>
        <end position="1071"/>
    </location>
</feature>
<feature type="domain" description="SLS1 first KH" evidence="2">
    <location>
        <begin position="381"/>
        <end position="453"/>
    </location>
</feature>
<proteinExistence type="predicted"/>
<comment type="caution">
    <text evidence="6">The sequence shown here is derived from an EMBL/GenBank/DDBJ whole genome shotgun (WGS) entry which is preliminary data.</text>
</comment>
<feature type="compositionally biased region" description="Basic and acidic residues" evidence="1">
    <location>
        <begin position="167"/>
        <end position="188"/>
    </location>
</feature>
<evidence type="ECO:0000256" key="1">
    <source>
        <dbReference type="SAM" id="MobiDB-lite"/>
    </source>
</evidence>
<dbReference type="InterPro" id="IPR048400">
    <property type="entry name" value="SLS1_N"/>
</dbReference>
<evidence type="ECO:0000259" key="2">
    <source>
        <dbReference type="Pfam" id="PF14611"/>
    </source>
</evidence>
<accession>A0A8J2II34</accession>
<feature type="region of interest" description="Disordered" evidence="1">
    <location>
        <begin position="964"/>
        <end position="983"/>
    </location>
</feature>
<feature type="region of interest" description="Disordered" evidence="1">
    <location>
        <begin position="1087"/>
        <end position="1137"/>
    </location>
</feature>
<feature type="domain" description="SLS1 N-terminal" evidence="3">
    <location>
        <begin position="276"/>
        <end position="373"/>
    </location>
</feature>